<protein>
    <submittedName>
        <fullName evidence="7">Uncharacterized protein</fullName>
    </submittedName>
</protein>
<gene>
    <name evidence="7" type="ORF">TWF694_004750</name>
</gene>
<dbReference type="Proteomes" id="UP001365542">
    <property type="component" value="Unassembled WGS sequence"/>
</dbReference>
<keyword evidence="8" id="KW-1185">Reference proteome</keyword>
<evidence type="ECO:0000256" key="1">
    <source>
        <dbReference type="ARBA" id="ARBA00004141"/>
    </source>
</evidence>
<name>A0AAV9WYA7_9PEZI</name>
<dbReference type="SUPFAM" id="SSF144083">
    <property type="entry name" value="Magnesium transport protein CorA, transmembrane region"/>
    <property type="match status" value="1"/>
</dbReference>
<evidence type="ECO:0000256" key="4">
    <source>
        <dbReference type="ARBA" id="ARBA00023136"/>
    </source>
</evidence>
<feature type="region of interest" description="Disordered" evidence="5">
    <location>
        <begin position="1"/>
        <end position="26"/>
    </location>
</feature>
<organism evidence="7 8">
    <name type="scientific">Orbilia ellipsospora</name>
    <dbReference type="NCBI Taxonomy" id="2528407"/>
    <lineage>
        <taxon>Eukaryota</taxon>
        <taxon>Fungi</taxon>
        <taxon>Dikarya</taxon>
        <taxon>Ascomycota</taxon>
        <taxon>Pezizomycotina</taxon>
        <taxon>Orbiliomycetes</taxon>
        <taxon>Orbiliales</taxon>
        <taxon>Orbiliaceae</taxon>
        <taxon>Orbilia</taxon>
    </lineage>
</organism>
<keyword evidence="3 6" id="KW-1133">Transmembrane helix</keyword>
<comment type="subcellular location">
    <subcellularLocation>
        <location evidence="1">Membrane</location>
        <topology evidence="1">Multi-pass membrane protein</topology>
    </subcellularLocation>
</comment>
<keyword evidence="2 6" id="KW-0812">Transmembrane</keyword>
<evidence type="ECO:0000256" key="2">
    <source>
        <dbReference type="ARBA" id="ARBA00022692"/>
    </source>
</evidence>
<evidence type="ECO:0000256" key="6">
    <source>
        <dbReference type="SAM" id="Phobius"/>
    </source>
</evidence>
<accession>A0AAV9WYA7</accession>
<dbReference type="AlphaFoldDB" id="A0AAV9WYA7"/>
<proteinExistence type="predicted"/>
<evidence type="ECO:0000256" key="3">
    <source>
        <dbReference type="ARBA" id="ARBA00022989"/>
    </source>
</evidence>
<keyword evidence="4 6" id="KW-0472">Membrane</keyword>
<comment type="caution">
    <text evidence="7">The sequence shown here is derived from an EMBL/GenBank/DDBJ whole genome shotgun (WGS) entry which is preliminary data.</text>
</comment>
<feature type="transmembrane region" description="Helical" evidence="6">
    <location>
        <begin position="540"/>
        <end position="560"/>
    </location>
</feature>
<dbReference type="GO" id="GO:0046873">
    <property type="term" value="F:metal ion transmembrane transporter activity"/>
    <property type="evidence" value="ECO:0007669"/>
    <property type="project" value="InterPro"/>
</dbReference>
<dbReference type="InterPro" id="IPR045863">
    <property type="entry name" value="CorA_TM1_TM2"/>
</dbReference>
<feature type="compositionally biased region" description="Low complexity" evidence="5">
    <location>
        <begin position="13"/>
        <end position="26"/>
    </location>
</feature>
<dbReference type="EMBL" id="JAVHJO010000015">
    <property type="protein sequence ID" value="KAK6527770.1"/>
    <property type="molecule type" value="Genomic_DNA"/>
</dbReference>
<dbReference type="Gene3D" id="1.20.58.340">
    <property type="entry name" value="Magnesium transport protein CorA, transmembrane region"/>
    <property type="match status" value="1"/>
</dbReference>
<sequence length="582" mass="66408">MSESPELGRTLHSSWSRIPPSPISSSPPDRYLSFVKSHYRYHPESSPYYQQLLDYISESHSGPYISSLQAPQTFSINSNADEIGYFGTSQEDRMRYPFRLSTEVLSAPMSGPRITILEGFPSPNCIATLGELLLLRAELFLGHLELEKLDRTTPRLFSEPLISLVKDNIIHITLPVLGDTKDDDFIVSMEAKRCEAEAKMRIWTRNLRERKMYGASRFRNVHVHNNRFFSMEQLVSFTVGYRKEDNHWEGEKFIKLSTETRNSDKLKSTGVFLIDNGRDISDQDGLPWMKTSGRGVPSVFLPTVAGDAVSSTDSQFETHPLDPITKVEPLVNLSSGNSTVPLIQPFGHPYHPLRYMYIKDEDDLKLLRQSPFFFMLRLLSVAAISWSQQLRFLEHEINIYQSISTRQGSIALEQFRHCSAFLGRIQTCLKENLRILSIGGSPNWPKPKETRLLYILEDTKNILISDYKLLVNISDELLALCEKGSSSFVSAAQLIEAQRGIDHQVKMNLLTKFAFALAPTALVASCFGMNVKEFDPNPSIWIFAVAAVAVTFIAWVVLNYEEYAYRISARWRRWKKKKEARL</sequence>
<evidence type="ECO:0000256" key="5">
    <source>
        <dbReference type="SAM" id="MobiDB-lite"/>
    </source>
</evidence>
<dbReference type="GO" id="GO:0016020">
    <property type="term" value="C:membrane"/>
    <property type="evidence" value="ECO:0007669"/>
    <property type="project" value="UniProtKB-SubCell"/>
</dbReference>
<evidence type="ECO:0000313" key="7">
    <source>
        <dbReference type="EMBL" id="KAK6527770.1"/>
    </source>
</evidence>
<reference evidence="7 8" key="1">
    <citation type="submission" date="2019-10" db="EMBL/GenBank/DDBJ databases">
        <authorList>
            <person name="Palmer J.M."/>
        </authorList>
    </citation>
    <scope>NUCLEOTIDE SEQUENCE [LARGE SCALE GENOMIC DNA]</scope>
    <source>
        <strain evidence="7 8">TWF694</strain>
    </source>
</reference>
<evidence type="ECO:0000313" key="8">
    <source>
        <dbReference type="Proteomes" id="UP001365542"/>
    </source>
</evidence>